<dbReference type="GO" id="GO:0071111">
    <property type="term" value="F:cyclic-guanylate-specific phosphodiesterase activity"/>
    <property type="evidence" value="ECO:0007669"/>
    <property type="project" value="InterPro"/>
</dbReference>
<dbReference type="Gene3D" id="3.20.20.450">
    <property type="entry name" value="EAL domain"/>
    <property type="match status" value="1"/>
</dbReference>
<dbReference type="SUPFAM" id="SSF55781">
    <property type="entry name" value="GAF domain-like"/>
    <property type="match status" value="1"/>
</dbReference>
<dbReference type="CDD" id="cd01949">
    <property type="entry name" value="GGDEF"/>
    <property type="match status" value="1"/>
</dbReference>
<gene>
    <name evidence="4" type="ORF">DS2_14534</name>
</gene>
<organism evidence="4 5">
    <name type="scientific">Catenovulum agarivorans DS-2</name>
    <dbReference type="NCBI Taxonomy" id="1328313"/>
    <lineage>
        <taxon>Bacteria</taxon>
        <taxon>Pseudomonadati</taxon>
        <taxon>Pseudomonadota</taxon>
        <taxon>Gammaproteobacteria</taxon>
        <taxon>Alteromonadales</taxon>
        <taxon>Alteromonadaceae</taxon>
        <taxon>Catenovulum</taxon>
    </lineage>
</organism>
<dbReference type="AlphaFoldDB" id="W7Q854"/>
<keyword evidence="1" id="KW-0472">Membrane</keyword>
<dbReference type="PROSITE" id="PS50883">
    <property type="entry name" value="EAL"/>
    <property type="match status" value="1"/>
</dbReference>
<dbReference type="PROSITE" id="PS50887">
    <property type="entry name" value="GGDEF"/>
    <property type="match status" value="1"/>
</dbReference>
<evidence type="ECO:0000256" key="1">
    <source>
        <dbReference type="SAM" id="Phobius"/>
    </source>
</evidence>
<dbReference type="InterPro" id="IPR029787">
    <property type="entry name" value="Nucleotide_cyclase"/>
</dbReference>
<dbReference type="STRING" id="1328313.DS2_14534"/>
<dbReference type="Proteomes" id="UP000019276">
    <property type="component" value="Unassembled WGS sequence"/>
</dbReference>
<dbReference type="InterPro" id="IPR000160">
    <property type="entry name" value="GGDEF_dom"/>
</dbReference>
<dbReference type="CDD" id="cd01948">
    <property type="entry name" value="EAL"/>
    <property type="match status" value="1"/>
</dbReference>
<dbReference type="NCBIfam" id="TIGR00254">
    <property type="entry name" value="GGDEF"/>
    <property type="match status" value="1"/>
</dbReference>
<feature type="transmembrane region" description="Helical" evidence="1">
    <location>
        <begin position="69"/>
        <end position="86"/>
    </location>
</feature>
<evidence type="ECO:0000313" key="5">
    <source>
        <dbReference type="Proteomes" id="UP000019276"/>
    </source>
</evidence>
<feature type="transmembrane region" description="Helical" evidence="1">
    <location>
        <begin position="209"/>
        <end position="229"/>
    </location>
</feature>
<dbReference type="RefSeq" id="WP_035015560.1">
    <property type="nucleotide sequence ID" value="NZ_ARZY01000031.1"/>
</dbReference>
<evidence type="ECO:0000259" key="2">
    <source>
        <dbReference type="PROSITE" id="PS50883"/>
    </source>
</evidence>
<accession>W7Q854</accession>
<dbReference type="InterPro" id="IPR043128">
    <property type="entry name" value="Rev_trsase/Diguanyl_cyclase"/>
</dbReference>
<keyword evidence="1" id="KW-0812">Transmembrane</keyword>
<protein>
    <submittedName>
        <fullName evidence="4">Ggdef domain/eal domain-containing protein</fullName>
    </submittedName>
</protein>
<evidence type="ECO:0000259" key="3">
    <source>
        <dbReference type="PROSITE" id="PS50887"/>
    </source>
</evidence>
<keyword evidence="5" id="KW-1185">Reference proteome</keyword>
<feature type="transmembrane region" description="Helical" evidence="1">
    <location>
        <begin position="178"/>
        <end position="197"/>
    </location>
</feature>
<dbReference type="SUPFAM" id="SSF55073">
    <property type="entry name" value="Nucleotide cyclase"/>
    <property type="match status" value="1"/>
</dbReference>
<comment type="caution">
    <text evidence="4">The sequence shown here is derived from an EMBL/GenBank/DDBJ whole genome shotgun (WGS) entry which is preliminary data.</text>
</comment>
<sequence>MELLHQAYYFSVGVSTLVALVLFALAVVSYHKGRMISLGIICIMVSVFQYISAQLILEPELLAQLELRRLRNICVVTFPAVLLYFLNTYSKFKWSSAVFYLALTVGLTFVYANFALPYTTRFSSLPTMQTVTLGQQQYYLAVGEASWWSHAWFIYYFVVMGIALYIAKRLFELGYKAISLALSSYFFVQVSMVFYVYLANWGIHKDFPVTGFGFLIFIALMCVALIYEFKLADAKLRHKTKALREEAFKRGQLEKERDKLIQLVQEDPIATHVVNLKGEVEQTNAASVRFWKSDLAQQKFNLVAFLRHCFESHQYVLNMHKNTKLPEFQLNNVDLSAWPQAQAINHNAWLKIYIFPLHNRQKEITHFCVRIKDVSQEKYVEQAINKIAQGVVGERGDTFYQSMVQSLSQIFPVDYVFIAQISQQQASARTLAVAYKGAIVDNFEYALENTPCDKARLNGLCWYPQGVQEAFPQDLLLTEMGIQGYLGIALQDSEGNGIGILTLLSASELDVGYQGQEILNIFAVRASSELQMERAELEIRNLAYYDYLTQLPNRANLLNKLATFLQSKNQHFALLLVDLDNFKFVNDALGNDVADELLRKVGQRLASFNESLAARYGGDEFIIICQPQSAEDIRLYAEKLAHSVIQRLSQPIQVGERIVNIAASVGICLFPQHSTDRLEVLRFAETALMQAKELGRGQFYLFDPEIQKRVEQRISLEHDLKRAIAQNEFSLLYQPQFNAQQQIYGAEVLIRWISEQNGFVSPAEFIPLAEETGLIHAIGDWVIESALLQMTVLNQYASFKRLSINVSAWQFADHNFVKKLLAQTDKFNIDVSKITLELTETGLLQNVEEAKAKLSELRAVGFKIALDDFGTGYSSLSYLRELPLDELKIDKAFVDEVDGIKPAPLVESMVSIAKHLKLWVVAEGVETKAQYLALENMGCDHYQGYYFSKPITADKLIEQLVQEQQA</sequence>
<feature type="transmembrane region" description="Helical" evidence="1">
    <location>
        <begin position="35"/>
        <end position="57"/>
    </location>
</feature>
<keyword evidence="1" id="KW-1133">Transmembrane helix</keyword>
<dbReference type="SMART" id="SM00052">
    <property type="entry name" value="EAL"/>
    <property type="match status" value="1"/>
</dbReference>
<evidence type="ECO:0000313" key="4">
    <source>
        <dbReference type="EMBL" id="EWH08999.1"/>
    </source>
</evidence>
<feature type="transmembrane region" description="Helical" evidence="1">
    <location>
        <begin position="6"/>
        <end position="28"/>
    </location>
</feature>
<dbReference type="Pfam" id="PF00563">
    <property type="entry name" value="EAL"/>
    <property type="match status" value="1"/>
</dbReference>
<dbReference type="InterPro" id="IPR001633">
    <property type="entry name" value="EAL_dom"/>
</dbReference>
<dbReference type="EMBL" id="ARZY01000031">
    <property type="protein sequence ID" value="EWH08999.1"/>
    <property type="molecule type" value="Genomic_DNA"/>
</dbReference>
<dbReference type="Pfam" id="PF00990">
    <property type="entry name" value="GGDEF"/>
    <property type="match status" value="1"/>
</dbReference>
<dbReference type="SMART" id="SM00267">
    <property type="entry name" value="GGDEF"/>
    <property type="match status" value="1"/>
</dbReference>
<feature type="domain" description="GGDEF" evidence="3">
    <location>
        <begin position="570"/>
        <end position="704"/>
    </location>
</feature>
<proteinExistence type="predicted"/>
<dbReference type="eggNOG" id="COG5001">
    <property type="taxonomic scope" value="Bacteria"/>
</dbReference>
<feature type="domain" description="EAL" evidence="2">
    <location>
        <begin position="713"/>
        <end position="964"/>
    </location>
</feature>
<feature type="transmembrane region" description="Helical" evidence="1">
    <location>
        <begin position="147"/>
        <end position="166"/>
    </location>
</feature>
<feature type="transmembrane region" description="Helical" evidence="1">
    <location>
        <begin position="98"/>
        <end position="118"/>
    </location>
</feature>
<dbReference type="OrthoDB" id="9804951at2"/>
<dbReference type="PANTHER" id="PTHR33121:SF70">
    <property type="entry name" value="SIGNALING PROTEIN YKOW"/>
    <property type="match status" value="1"/>
</dbReference>
<dbReference type="Gene3D" id="3.30.70.270">
    <property type="match status" value="1"/>
</dbReference>
<dbReference type="SUPFAM" id="SSF141868">
    <property type="entry name" value="EAL domain-like"/>
    <property type="match status" value="1"/>
</dbReference>
<dbReference type="InterPro" id="IPR035919">
    <property type="entry name" value="EAL_sf"/>
</dbReference>
<dbReference type="PANTHER" id="PTHR33121">
    <property type="entry name" value="CYCLIC DI-GMP PHOSPHODIESTERASE PDEF"/>
    <property type="match status" value="1"/>
</dbReference>
<reference evidence="4 5" key="1">
    <citation type="journal article" date="2014" name="Genome Announc.">
        <title>Draft Genome Sequence of the Agar-Degrading Bacterium Catenovulum sp. Strain DS-2, Isolated from Intestines of Haliotis diversicolor.</title>
        <authorList>
            <person name="Shan D."/>
            <person name="Li X."/>
            <person name="Gu Z."/>
            <person name="Wei G."/>
            <person name="Gao Z."/>
            <person name="Shao Z."/>
        </authorList>
    </citation>
    <scope>NUCLEOTIDE SEQUENCE [LARGE SCALE GENOMIC DNA]</scope>
    <source>
        <strain evidence="4 5">DS-2</strain>
    </source>
</reference>
<dbReference type="InterPro" id="IPR050706">
    <property type="entry name" value="Cyclic-di-GMP_PDE-like"/>
</dbReference>
<name>W7Q854_9ALTE</name>